<gene>
    <name evidence="2" type="ORF">Catovirus_1_919</name>
</gene>
<feature type="transmembrane region" description="Helical" evidence="1">
    <location>
        <begin position="6"/>
        <end position="26"/>
    </location>
</feature>
<dbReference type="InterPro" id="IPR021516">
    <property type="entry name" value="DUF3179"/>
</dbReference>
<name>A0A1V0SAY6_9VIRU</name>
<keyword evidence="1" id="KW-1133">Transmembrane helix</keyword>
<evidence type="ECO:0000256" key="1">
    <source>
        <dbReference type="SAM" id="Phobius"/>
    </source>
</evidence>
<keyword evidence="1" id="KW-0472">Membrane</keyword>
<keyword evidence="1" id="KW-0812">Transmembrane</keyword>
<reference evidence="2" key="1">
    <citation type="journal article" date="2017" name="Science">
        <title>Giant viruses with an expanded complement of translation system components.</title>
        <authorList>
            <person name="Schulz F."/>
            <person name="Yutin N."/>
            <person name="Ivanova N.N."/>
            <person name="Ortega D.R."/>
            <person name="Lee T.K."/>
            <person name="Vierheilig J."/>
            <person name="Daims H."/>
            <person name="Horn M."/>
            <person name="Wagner M."/>
            <person name="Jensen G.J."/>
            <person name="Kyrpides N.C."/>
            <person name="Koonin E.V."/>
            <person name="Woyke T."/>
        </authorList>
    </citation>
    <scope>NUCLEOTIDE SEQUENCE</scope>
    <source>
        <strain evidence="2">CTV1</strain>
    </source>
</reference>
<protein>
    <submittedName>
        <fullName evidence="2">Uncharacterized protein</fullName>
    </submittedName>
</protein>
<dbReference type="EMBL" id="KY684083">
    <property type="protein sequence ID" value="ARF08869.1"/>
    <property type="molecule type" value="Genomic_DNA"/>
</dbReference>
<proteinExistence type="predicted"/>
<accession>A0A1V0SAY6</accession>
<evidence type="ECO:0000313" key="2">
    <source>
        <dbReference type="EMBL" id="ARF08869.1"/>
    </source>
</evidence>
<sequence length="288" mass="33579">MCIYNLSYFAAKLFYYQFFIIIIYTMQKHGLNLSNRVLSENMYQFVSKTEISLKDKILCYYNGLNWKIVPLDIFLRYPVLHDKYFEEDDSKGEIITVALCPFTLATCVFLGKYTPSEYLINSSLVLTDEKSNLLPIISGFATDPDNYTSKVKRWESFIKIFRNAISEYPDSQFITLNQNMPHQLINNDYYNNDKIFYPTNSSKYNIHPKTLVYVVQYKSSKSLSDKYSIIIGQDANESEPTGYNVKDSGLLKYIDQMKFKFSEKSAFLIPQLWFSCLPLYPTAKIVSL</sequence>
<dbReference type="Pfam" id="PF11376">
    <property type="entry name" value="DUF3179"/>
    <property type="match status" value="1"/>
</dbReference>
<organism evidence="2">
    <name type="scientific">Catovirus CTV1</name>
    <dbReference type="NCBI Taxonomy" id="1977631"/>
    <lineage>
        <taxon>Viruses</taxon>
        <taxon>Varidnaviria</taxon>
        <taxon>Bamfordvirae</taxon>
        <taxon>Nucleocytoviricota</taxon>
        <taxon>Megaviricetes</taxon>
        <taxon>Imitervirales</taxon>
        <taxon>Mimiviridae</taxon>
        <taxon>Klosneuvirinae</taxon>
        <taxon>Catovirus</taxon>
    </lineage>
</organism>